<evidence type="ECO:0000313" key="3">
    <source>
        <dbReference type="Proteomes" id="UP000472271"/>
    </source>
</evidence>
<organism evidence="2 3">
    <name type="scientific">Sphaeramia orbicularis</name>
    <name type="common">orbiculate cardinalfish</name>
    <dbReference type="NCBI Taxonomy" id="375764"/>
    <lineage>
        <taxon>Eukaryota</taxon>
        <taxon>Metazoa</taxon>
        <taxon>Chordata</taxon>
        <taxon>Craniata</taxon>
        <taxon>Vertebrata</taxon>
        <taxon>Euteleostomi</taxon>
        <taxon>Actinopterygii</taxon>
        <taxon>Neopterygii</taxon>
        <taxon>Teleostei</taxon>
        <taxon>Neoteleostei</taxon>
        <taxon>Acanthomorphata</taxon>
        <taxon>Gobiaria</taxon>
        <taxon>Kurtiformes</taxon>
        <taxon>Apogonoidei</taxon>
        <taxon>Apogonidae</taxon>
        <taxon>Apogoninae</taxon>
        <taxon>Sphaeramia</taxon>
    </lineage>
</organism>
<keyword evidence="3" id="KW-1185">Reference proteome</keyword>
<dbReference type="Ensembl" id="ENSSORT00005017463.1">
    <property type="protein sequence ID" value="ENSSORP00005016950.1"/>
    <property type="gene ID" value="ENSSORG00005008548.1"/>
</dbReference>
<accession>A0A672ZIM2</accession>
<name>A0A672ZIM2_9TELE</name>
<feature type="signal peptide" evidence="1">
    <location>
        <begin position="1"/>
        <end position="34"/>
    </location>
</feature>
<proteinExistence type="predicted"/>
<sequence length="149" mass="17294">MVPNQTGHRVKSGIPQGRTLGLILFLIFINDMLSETICPTELFANDARPFERVQTLEDCQKIQDDVNMLRLWAVTWQLRFHTVLRVDRKHPDYKYYMMAGENQVKPAVSDCDKDLSIHVDERLNCQKQLPLPKSARTKVTKFTVTPEYS</sequence>
<evidence type="ECO:0000313" key="2">
    <source>
        <dbReference type="Ensembl" id="ENSSORP00005016950.1"/>
    </source>
</evidence>
<protein>
    <recommendedName>
        <fullName evidence="4">Reverse transcriptase domain-containing protein</fullName>
    </recommendedName>
</protein>
<keyword evidence="1" id="KW-0732">Signal</keyword>
<feature type="chain" id="PRO_5044627695" description="Reverse transcriptase domain-containing protein" evidence="1">
    <location>
        <begin position="35"/>
        <end position="149"/>
    </location>
</feature>
<dbReference type="AlphaFoldDB" id="A0A672ZIM2"/>
<evidence type="ECO:0008006" key="4">
    <source>
        <dbReference type="Google" id="ProtNLM"/>
    </source>
</evidence>
<reference evidence="2" key="1">
    <citation type="submission" date="2025-05" db="UniProtKB">
        <authorList>
            <consortium name="Ensembl"/>
        </authorList>
    </citation>
    <scope>IDENTIFICATION</scope>
</reference>
<dbReference type="Proteomes" id="UP000472271">
    <property type="component" value="Unassembled WGS sequence"/>
</dbReference>
<evidence type="ECO:0000256" key="1">
    <source>
        <dbReference type="SAM" id="SignalP"/>
    </source>
</evidence>
<dbReference type="Ensembl" id="ENSSORT00005017450.1">
    <property type="protein sequence ID" value="ENSSORP00005016937.1"/>
    <property type="gene ID" value="ENSSORG00005008545.1"/>
</dbReference>